<sequence length="1782" mass="185782">SPREALAMDPQQRLLLETSWEAFERAGIDPTGLHGSRTGVYVGTNGQDYASLLLNSAEDLAGYLATGNSASVVSGRLAYTFGLEGPTVTVDTACSSSLVALHLAAQALRSGECSLALAGGVSVMSTPGPFTEFSRQRGLARDGRVKAFAAAADGTGWGEGVGMLLVERLSDARRNGHPVLAVLRGSAINQDGASNGLTAPNGPSQQRVIRQALANARLTAADLDAVEAHGTGTTLGDPIEAQALLATYGQDRSDDRPLWLGSVKSNIGHTQAAAGVAGVIKMVMAMRHGELPRTLHVDEPSPHVDWSSGAVALLTENMAWPAGDRPRRAGVSSFGMSGTNAHVILEQTPTDPEPASAGTGTRTDGTVLPWPLSAKTPDALREQAARLRAHLDAHPEADPADIGYALATSRAAFAHRAVLLAADRDGFRRALTALAQGDSDPAVVEGTVAPEGRTVFVFPGQGSQWTGMATELLDASPVFDERFAACARALEAYVDWSPYDVLRGAPGAPALERVDVVQPLLFAVMVSLAELWRAHGVQPDAVVGHSQGEIAAACVAGALSLPDAARVVALRSKALGALTGRGGMVSVALPLDELTARLEPFGDQLSIAAVNGPGSVVVSGEPDALDRLMADCAAEEIRARRIPVDYASHSAQVEAIREELLAELAPISPRSGQVPFLSTVTGDWLDTEQLDAEYWYTNLRQPVRLDEATRRLVEADFALFVEAAPHPVLTVGLQDSFDAFGCDARAVGSLRRDEGGPDRFLRSLAEAQVQGATPDWDAVFAGRPGRNVDLPTYAFRHRRYWPQAAPAAPGDVAGLGLGATGHPLLGAALELPDSDGLVFTGRLSLETHPWLADHLVLGSALLPGTAFVELALRAGRQAGCELVEELTLEAPLVVPEQGAVVLRLTVTAPDEAGRRALTLHSRPDGADPHTSWTRHAEGTLLTTAGPPPGTAGGVWPPAGAEPVAVDGFHERLADTGVVYGPAFQGLRAVWRSTPVDPSDPAARAEIHAEVELPAGIRSDGFTLHPVLLDAALQAAAAVALTGATESEPRASRPFSWRGIRVHTPGTTGPLRVTLGTTGPDTLSVRVADPEGTPVAAVDAVISRPVSPAQLPDTAIGDALFRLDWKALPTRPGPGTTPHALALLGEPGPALSDALRTAGTALTTHPDLAALTAADEAGTPVPPVVVARIPADPADVTDPAEAARTSTRRALELLQAWLSDPRLADSRLVLLTSAAVSTAPGDDVPGLVGAPVWGLARSAQSEHPDRFLLIDTDGHPDSHRALPSALAAALDPAQDETQIALRAGKMLVPRLSRANTAEAGTPAAAATPASLDPDGTVLITGATGGLGKLLARHLVTEHKVRHLVLAGRRGPAGDGMPELGAELGELGAQVTLAACDIADREALGRLLTGIPAAHPLTAVIHTAGVTEDGVIDTLTPDGLDRVLRPKVDAVLNLHELTRDLHPAAFVLYSSFSGTLGSPGMANYAAANAFLDAFARHRAAQGLPATSLAWGLWAQSDGMGGRLDDVDRTRMARGGVAPMPAEFGLALFDTALQRTEAVLVPALLEPGTLRRQAQAAGTPIPAVLRDLVRGPARPVPEQTPGGAGTLRERLEATPEKERERLVLDVVRTHVATVLGHSGPEAVGPGQTFKESGFDSLTAVELRNRLNAATGQRLPATLVFDFPTPAAVARHLLAELAPALAAPAVPLLEDIGKLESALSALTPDALAGTDLDDAALDGITERLQSLLATWRETRAEVLGDTAPHELDSATDDEIFDYIDKKFGKG</sequence>
<evidence type="ECO:0000256" key="8">
    <source>
        <dbReference type="PROSITE-ProRule" id="PRU01363"/>
    </source>
</evidence>
<dbReference type="InterPro" id="IPR020841">
    <property type="entry name" value="PKS_Beta-ketoAc_synthase_dom"/>
</dbReference>
<dbReference type="PROSITE" id="PS50075">
    <property type="entry name" value="CARRIER"/>
    <property type="match status" value="1"/>
</dbReference>
<dbReference type="PROSITE" id="PS52019">
    <property type="entry name" value="PKS_MFAS_DH"/>
    <property type="match status" value="1"/>
</dbReference>
<dbReference type="InterPro" id="IPR020807">
    <property type="entry name" value="PKS_DH"/>
</dbReference>
<dbReference type="InterPro" id="IPR032821">
    <property type="entry name" value="PKS_assoc"/>
</dbReference>
<feature type="region of interest" description="N-terminal hotdog fold" evidence="8">
    <location>
        <begin position="822"/>
        <end position="947"/>
    </location>
</feature>
<feature type="domain" description="Carrier" evidence="10">
    <location>
        <begin position="1618"/>
        <end position="1693"/>
    </location>
</feature>
<dbReference type="Pfam" id="PF21089">
    <property type="entry name" value="PKS_DH_N"/>
    <property type="match status" value="1"/>
</dbReference>
<feature type="region of interest" description="Disordered" evidence="9">
    <location>
        <begin position="939"/>
        <end position="958"/>
    </location>
</feature>
<dbReference type="GO" id="GO:0004312">
    <property type="term" value="F:fatty acid synthase activity"/>
    <property type="evidence" value="ECO:0007669"/>
    <property type="project" value="TreeGrafter"/>
</dbReference>
<dbReference type="SUPFAM" id="SSF53901">
    <property type="entry name" value="Thiolase-like"/>
    <property type="match status" value="1"/>
</dbReference>
<dbReference type="SMART" id="SM00825">
    <property type="entry name" value="PKS_KS"/>
    <property type="match status" value="1"/>
</dbReference>
<evidence type="ECO:0000256" key="7">
    <source>
        <dbReference type="ARBA" id="ARBA00023315"/>
    </source>
</evidence>
<evidence type="ECO:0000259" key="10">
    <source>
        <dbReference type="PROSITE" id="PS50075"/>
    </source>
</evidence>
<evidence type="ECO:0000256" key="6">
    <source>
        <dbReference type="ARBA" id="ARBA00023268"/>
    </source>
</evidence>
<dbReference type="InterPro" id="IPR036736">
    <property type="entry name" value="ACP-like_sf"/>
</dbReference>
<evidence type="ECO:0000256" key="5">
    <source>
        <dbReference type="ARBA" id="ARBA00023194"/>
    </source>
</evidence>
<gene>
    <name evidence="13" type="ORF">UK15_38565</name>
</gene>
<dbReference type="Gene3D" id="3.40.50.720">
    <property type="entry name" value="NAD(P)-binding Rossmann-like Domain"/>
    <property type="match status" value="1"/>
</dbReference>
<proteinExistence type="predicted"/>
<dbReference type="PANTHER" id="PTHR43775">
    <property type="entry name" value="FATTY ACID SYNTHASE"/>
    <property type="match status" value="1"/>
</dbReference>
<dbReference type="GO" id="GO:0031177">
    <property type="term" value="F:phosphopantetheine binding"/>
    <property type="evidence" value="ECO:0007669"/>
    <property type="project" value="InterPro"/>
</dbReference>
<dbReference type="InterPro" id="IPR049551">
    <property type="entry name" value="PKS_DH_C"/>
</dbReference>
<dbReference type="SUPFAM" id="SSF55048">
    <property type="entry name" value="Probable ACP-binding domain of malonyl-CoA ACP transacylase"/>
    <property type="match status" value="1"/>
</dbReference>
<evidence type="ECO:0000256" key="9">
    <source>
        <dbReference type="SAM" id="MobiDB-lite"/>
    </source>
</evidence>
<evidence type="ECO:0000256" key="3">
    <source>
        <dbReference type="ARBA" id="ARBA00022553"/>
    </source>
</evidence>
<dbReference type="InterPro" id="IPR013968">
    <property type="entry name" value="PKS_KR"/>
</dbReference>
<dbReference type="PROSITE" id="PS00606">
    <property type="entry name" value="KS3_1"/>
    <property type="match status" value="1"/>
</dbReference>
<keyword evidence="14" id="KW-1185">Reference proteome</keyword>
<dbReference type="Pfam" id="PF00550">
    <property type="entry name" value="PP-binding"/>
    <property type="match status" value="1"/>
</dbReference>
<dbReference type="InterPro" id="IPR042104">
    <property type="entry name" value="PKS_dehydratase_sf"/>
</dbReference>
<feature type="active site" description="Proton acceptor; for dehydratase activity" evidence="8">
    <location>
        <position position="854"/>
    </location>
</feature>
<feature type="region of interest" description="Disordered" evidence="9">
    <location>
        <begin position="1587"/>
        <end position="1612"/>
    </location>
</feature>
<dbReference type="PROSITE" id="PS00012">
    <property type="entry name" value="PHOSPHOPANTETHEINE"/>
    <property type="match status" value="1"/>
</dbReference>
<reference evidence="14" key="1">
    <citation type="submission" date="2015-02" db="EMBL/GenBank/DDBJ databases">
        <authorList>
            <person name="Ju K.-S."/>
            <person name="Doroghazi J.R."/>
            <person name="Metcalf W."/>
        </authorList>
    </citation>
    <scope>NUCLEOTIDE SEQUENCE [LARGE SCALE GENOMIC DNA]</scope>
    <source>
        <strain evidence="14">NRRL B-16380</strain>
    </source>
</reference>
<keyword evidence="7" id="KW-0012">Acyltransferase</keyword>
<dbReference type="PATRIC" id="fig|284040.3.peg.8108"/>
<keyword evidence="4" id="KW-0808">Transferase</keyword>
<accession>A0A0M2GGD1</accession>
<feature type="region of interest" description="Disordered" evidence="9">
    <location>
        <begin position="348"/>
        <end position="370"/>
    </location>
</feature>
<dbReference type="Pfam" id="PF02801">
    <property type="entry name" value="Ketoacyl-synt_C"/>
    <property type="match status" value="1"/>
</dbReference>
<dbReference type="InterPro" id="IPR006162">
    <property type="entry name" value="Ppantetheine_attach_site"/>
</dbReference>
<dbReference type="GO" id="GO:0033068">
    <property type="term" value="P:macrolide biosynthetic process"/>
    <property type="evidence" value="ECO:0007669"/>
    <property type="project" value="UniProtKB-ARBA"/>
</dbReference>
<dbReference type="FunFam" id="1.10.1200.10:FF:000007">
    <property type="entry name" value="Probable polyketide synthase pks17"/>
    <property type="match status" value="1"/>
</dbReference>
<dbReference type="STRING" id="284040.UK15_38565"/>
<evidence type="ECO:0000259" key="12">
    <source>
        <dbReference type="PROSITE" id="PS52019"/>
    </source>
</evidence>
<dbReference type="PANTHER" id="PTHR43775:SF51">
    <property type="entry name" value="INACTIVE PHENOLPHTHIOCEROL SYNTHESIS POLYKETIDE SYNTHASE TYPE I PKS1-RELATED"/>
    <property type="match status" value="1"/>
</dbReference>
<dbReference type="GO" id="GO:0004315">
    <property type="term" value="F:3-oxoacyl-[acyl-carrier-protein] synthase activity"/>
    <property type="evidence" value="ECO:0007669"/>
    <property type="project" value="InterPro"/>
</dbReference>
<dbReference type="InterPro" id="IPR057326">
    <property type="entry name" value="KR_dom"/>
</dbReference>
<dbReference type="Pfam" id="PF08659">
    <property type="entry name" value="KR"/>
    <property type="match status" value="1"/>
</dbReference>
<feature type="region of interest" description="C-terminal hotdog fold" evidence="8">
    <location>
        <begin position="960"/>
        <end position="1111"/>
    </location>
</feature>
<evidence type="ECO:0000256" key="1">
    <source>
        <dbReference type="ARBA" id="ARBA00004792"/>
    </source>
</evidence>
<feature type="active site" description="Proton donor; for dehydratase activity" evidence="8">
    <location>
        <position position="1029"/>
    </location>
</feature>
<comment type="caution">
    <text evidence="13">The sequence shown here is derived from an EMBL/GenBank/DDBJ whole genome shotgun (WGS) entry which is preliminary data.</text>
</comment>
<name>A0A0M2GGD1_9ACTN</name>
<dbReference type="FunFam" id="3.40.47.10:FF:000019">
    <property type="entry name" value="Polyketide synthase type I"/>
    <property type="match status" value="1"/>
</dbReference>
<dbReference type="InterPro" id="IPR016036">
    <property type="entry name" value="Malonyl_transacylase_ACP-bd"/>
</dbReference>
<dbReference type="PROSITE" id="PS52004">
    <property type="entry name" value="KS3_2"/>
    <property type="match status" value="1"/>
</dbReference>
<dbReference type="Pfam" id="PF14765">
    <property type="entry name" value="PS-DH"/>
    <property type="match status" value="1"/>
</dbReference>
<dbReference type="InterPro" id="IPR050091">
    <property type="entry name" value="PKS_NRPS_Biosynth_Enz"/>
</dbReference>
<dbReference type="SMART" id="SM01294">
    <property type="entry name" value="PKS_PP_betabranch"/>
    <property type="match status" value="1"/>
</dbReference>
<protein>
    <submittedName>
        <fullName evidence="13">Polyketide synthase</fullName>
    </submittedName>
</protein>
<dbReference type="InterPro" id="IPR001227">
    <property type="entry name" value="Ac_transferase_dom_sf"/>
</dbReference>
<dbReference type="Gene3D" id="3.30.70.3290">
    <property type="match status" value="1"/>
</dbReference>
<dbReference type="Gene3D" id="3.40.47.10">
    <property type="match status" value="1"/>
</dbReference>
<dbReference type="CDD" id="cd00833">
    <property type="entry name" value="PKS"/>
    <property type="match status" value="1"/>
</dbReference>
<dbReference type="FunFam" id="3.40.366.10:FF:000002">
    <property type="entry name" value="Probable polyketide synthase 2"/>
    <property type="match status" value="1"/>
</dbReference>
<keyword evidence="3" id="KW-0597">Phosphoprotein</keyword>
<dbReference type="InterPro" id="IPR049900">
    <property type="entry name" value="PKS_mFAS_DH"/>
</dbReference>
<dbReference type="SMART" id="SM00822">
    <property type="entry name" value="PKS_KR"/>
    <property type="match status" value="1"/>
</dbReference>
<dbReference type="Proteomes" id="UP000034786">
    <property type="component" value="Unassembled WGS sequence"/>
</dbReference>
<dbReference type="InterPro" id="IPR020806">
    <property type="entry name" value="PKS_PP-bd"/>
</dbReference>
<feature type="domain" description="PKS/mFAS DH" evidence="12">
    <location>
        <begin position="822"/>
        <end position="1111"/>
    </location>
</feature>
<dbReference type="InterPro" id="IPR014030">
    <property type="entry name" value="Ketoacyl_synth_N"/>
</dbReference>
<dbReference type="SUPFAM" id="SSF47336">
    <property type="entry name" value="ACP-like"/>
    <property type="match status" value="1"/>
</dbReference>
<dbReference type="Gene3D" id="3.40.366.10">
    <property type="entry name" value="Malonyl-Coenzyme A Acyl Carrier Protein, domain 2"/>
    <property type="match status" value="1"/>
</dbReference>
<evidence type="ECO:0000313" key="14">
    <source>
        <dbReference type="Proteomes" id="UP000034786"/>
    </source>
</evidence>
<dbReference type="InterPro" id="IPR016039">
    <property type="entry name" value="Thiolase-like"/>
</dbReference>
<dbReference type="InterPro" id="IPR018201">
    <property type="entry name" value="Ketoacyl_synth_AS"/>
</dbReference>
<dbReference type="Pfam" id="PF00698">
    <property type="entry name" value="Acyl_transf_1"/>
    <property type="match status" value="1"/>
</dbReference>
<dbReference type="RefSeq" id="WP_045297448.1">
    <property type="nucleotide sequence ID" value="NZ_JYJH01000081.1"/>
</dbReference>
<dbReference type="SUPFAM" id="SSF52151">
    <property type="entry name" value="FabD/lysophospholipase-like"/>
    <property type="match status" value="1"/>
</dbReference>
<feature type="non-terminal residue" evidence="13">
    <location>
        <position position="1"/>
    </location>
</feature>
<comment type="pathway">
    <text evidence="1">Antibiotic biosynthesis.</text>
</comment>
<dbReference type="InterPro" id="IPR014031">
    <property type="entry name" value="Ketoacyl_synth_C"/>
</dbReference>
<evidence type="ECO:0000313" key="13">
    <source>
        <dbReference type="EMBL" id="KJK33802.1"/>
    </source>
</evidence>
<dbReference type="Pfam" id="PF00109">
    <property type="entry name" value="ketoacyl-synt"/>
    <property type="match status" value="1"/>
</dbReference>
<dbReference type="InterPro" id="IPR016035">
    <property type="entry name" value="Acyl_Trfase/lysoPLipase"/>
</dbReference>
<dbReference type="CDD" id="cd08956">
    <property type="entry name" value="KR_3_FAS_SDR_x"/>
    <property type="match status" value="1"/>
</dbReference>
<keyword evidence="2" id="KW-0596">Phosphopantetheine</keyword>
<dbReference type="GO" id="GO:0006633">
    <property type="term" value="P:fatty acid biosynthetic process"/>
    <property type="evidence" value="ECO:0007669"/>
    <property type="project" value="InterPro"/>
</dbReference>
<dbReference type="Pfam" id="PF22953">
    <property type="entry name" value="SpnB_Rossmann"/>
    <property type="match status" value="1"/>
</dbReference>
<dbReference type="Gene3D" id="3.10.129.110">
    <property type="entry name" value="Polyketide synthase dehydratase"/>
    <property type="match status" value="1"/>
</dbReference>
<dbReference type="SUPFAM" id="SSF51735">
    <property type="entry name" value="NAD(P)-binding Rossmann-fold domains"/>
    <property type="match status" value="2"/>
</dbReference>
<keyword evidence="5" id="KW-0045">Antibiotic biosynthesis</keyword>
<keyword evidence="6" id="KW-0511">Multifunctional enzyme</keyword>
<dbReference type="InterPro" id="IPR014043">
    <property type="entry name" value="Acyl_transferase_dom"/>
</dbReference>
<dbReference type="Pfam" id="PF16197">
    <property type="entry name" value="KAsynt_C_assoc"/>
    <property type="match status" value="1"/>
</dbReference>
<evidence type="ECO:0000256" key="2">
    <source>
        <dbReference type="ARBA" id="ARBA00022450"/>
    </source>
</evidence>
<dbReference type="Gene3D" id="1.10.1200.10">
    <property type="entry name" value="ACP-like"/>
    <property type="match status" value="1"/>
</dbReference>
<dbReference type="InterPro" id="IPR055123">
    <property type="entry name" value="SpnB-like_Rossmann"/>
</dbReference>
<dbReference type="InterPro" id="IPR036291">
    <property type="entry name" value="NAD(P)-bd_dom_sf"/>
</dbReference>
<dbReference type="SMART" id="SM00823">
    <property type="entry name" value="PKS_PP"/>
    <property type="match status" value="1"/>
</dbReference>
<dbReference type="InterPro" id="IPR009081">
    <property type="entry name" value="PP-bd_ACP"/>
</dbReference>
<evidence type="ECO:0000256" key="4">
    <source>
        <dbReference type="ARBA" id="ARBA00022679"/>
    </source>
</evidence>
<dbReference type="SMART" id="SM00827">
    <property type="entry name" value="PKS_AT"/>
    <property type="match status" value="1"/>
</dbReference>
<dbReference type="EMBL" id="JYJH01000081">
    <property type="protein sequence ID" value="KJK33802.1"/>
    <property type="molecule type" value="Genomic_DNA"/>
</dbReference>
<dbReference type="SMART" id="SM00826">
    <property type="entry name" value="PKS_DH"/>
    <property type="match status" value="1"/>
</dbReference>
<dbReference type="InterPro" id="IPR049552">
    <property type="entry name" value="PKS_DH_N"/>
</dbReference>
<evidence type="ECO:0000259" key="11">
    <source>
        <dbReference type="PROSITE" id="PS52004"/>
    </source>
</evidence>
<organism evidence="13 14">
    <name type="scientific">Streptomyces variegatus</name>
    <dbReference type="NCBI Taxonomy" id="284040"/>
    <lineage>
        <taxon>Bacteria</taxon>
        <taxon>Bacillati</taxon>
        <taxon>Actinomycetota</taxon>
        <taxon>Actinomycetes</taxon>
        <taxon>Kitasatosporales</taxon>
        <taxon>Streptomycetaceae</taxon>
        <taxon>Streptomyces</taxon>
    </lineage>
</organism>
<feature type="domain" description="Ketosynthase family 3 (KS3)" evidence="11">
    <location>
        <begin position="1"/>
        <end position="347"/>
    </location>
</feature>